<reference evidence="3" key="1">
    <citation type="submission" date="2016-10" db="EMBL/GenBank/DDBJ databases">
        <authorList>
            <person name="Varghese N."/>
            <person name="Submissions S."/>
        </authorList>
    </citation>
    <scope>NUCLEOTIDE SEQUENCE [LARGE SCALE GENOMIC DNA]</scope>
    <source>
        <strain evidence="3">DSM 44260</strain>
    </source>
</reference>
<dbReference type="STRING" id="155974.SAMN04487818_104172"/>
<dbReference type="Gene3D" id="2.40.260.10">
    <property type="entry name" value="Sortase"/>
    <property type="match status" value="1"/>
</dbReference>
<accession>A0A1H9QBI5</accession>
<gene>
    <name evidence="2" type="ORF">SAMN04487818_104172</name>
</gene>
<dbReference type="Pfam" id="PF04203">
    <property type="entry name" value="Sortase"/>
    <property type="match status" value="1"/>
</dbReference>
<dbReference type="SUPFAM" id="SSF63817">
    <property type="entry name" value="Sortase"/>
    <property type="match status" value="1"/>
</dbReference>
<evidence type="ECO:0000313" key="3">
    <source>
        <dbReference type="Proteomes" id="UP000199051"/>
    </source>
</evidence>
<dbReference type="GO" id="GO:0016787">
    <property type="term" value="F:hydrolase activity"/>
    <property type="evidence" value="ECO:0007669"/>
    <property type="project" value="UniProtKB-KW"/>
</dbReference>
<sequence length="202" mass="20738">MIGRVAVGALGAIVVLFCFAVTGEAEHPHAISPAAVTPTVPTWSVATTATATTVDPRPVRLRIPAIGVDTPLVDIGTDNTGALIPPVAADIAGWFTAGPVPGAVGPALLAGHVDSHAGPGVFFRLVDLRPGDRVEVDRADGTRVTFAVAATTRAPKTAFPTDLAYAPVPGPELRLVTCGGAFDRAARSYRDNIIVEAYQTLG</sequence>
<name>A0A1H9QBI5_9PSEU</name>
<dbReference type="NCBIfam" id="NF033748">
    <property type="entry name" value="class_F_sortase"/>
    <property type="match status" value="1"/>
</dbReference>
<evidence type="ECO:0000313" key="2">
    <source>
        <dbReference type="EMBL" id="SER57824.1"/>
    </source>
</evidence>
<keyword evidence="3" id="KW-1185">Reference proteome</keyword>
<keyword evidence="1" id="KW-0378">Hydrolase</keyword>
<dbReference type="InterPro" id="IPR023365">
    <property type="entry name" value="Sortase_dom-sf"/>
</dbReference>
<dbReference type="Proteomes" id="UP000199051">
    <property type="component" value="Unassembled WGS sequence"/>
</dbReference>
<dbReference type="RefSeq" id="WP_092776571.1">
    <property type="nucleotide sequence ID" value="NZ_FOGI01000004.1"/>
</dbReference>
<dbReference type="CDD" id="cd05829">
    <property type="entry name" value="Sortase_F"/>
    <property type="match status" value="1"/>
</dbReference>
<proteinExistence type="predicted"/>
<protein>
    <submittedName>
        <fullName evidence="2">Sortase family protein</fullName>
    </submittedName>
</protein>
<dbReference type="InterPro" id="IPR005754">
    <property type="entry name" value="Sortase"/>
</dbReference>
<dbReference type="AlphaFoldDB" id="A0A1H9QBI5"/>
<dbReference type="EMBL" id="FOGI01000004">
    <property type="protein sequence ID" value="SER57824.1"/>
    <property type="molecule type" value="Genomic_DNA"/>
</dbReference>
<evidence type="ECO:0000256" key="1">
    <source>
        <dbReference type="ARBA" id="ARBA00022801"/>
    </source>
</evidence>
<dbReference type="InterPro" id="IPR042001">
    <property type="entry name" value="Sortase_F"/>
</dbReference>
<organism evidence="2 3">
    <name type="scientific">Actinokineospora terrae</name>
    <dbReference type="NCBI Taxonomy" id="155974"/>
    <lineage>
        <taxon>Bacteria</taxon>
        <taxon>Bacillati</taxon>
        <taxon>Actinomycetota</taxon>
        <taxon>Actinomycetes</taxon>
        <taxon>Pseudonocardiales</taxon>
        <taxon>Pseudonocardiaceae</taxon>
        <taxon>Actinokineospora</taxon>
    </lineage>
</organism>